<dbReference type="EMBL" id="KZ996283">
    <property type="protein sequence ID" value="RKO89110.1"/>
    <property type="molecule type" value="Genomic_DNA"/>
</dbReference>
<evidence type="ECO:0008006" key="5">
    <source>
        <dbReference type="Google" id="ProtNLM"/>
    </source>
</evidence>
<gene>
    <name evidence="3" type="ORF">BDK51DRAFT_11312</name>
</gene>
<keyword evidence="1" id="KW-0103">Bromodomain</keyword>
<proteinExistence type="predicted"/>
<dbReference type="PANTHER" id="PTHR15398:SF4">
    <property type="entry name" value="BROMODOMAIN-CONTAINING PROTEIN 8 ISOFORM X1"/>
    <property type="match status" value="1"/>
</dbReference>
<dbReference type="Gene3D" id="1.20.920.10">
    <property type="entry name" value="Bromodomain-like"/>
    <property type="match status" value="1"/>
</dbReference>
<feature type="compositionally biased region" description="Basic and acidic residues" evidence="2">
    <location>
        <begin position="9"/>
        <end position="21"/>
    </location>
</feature>
<feature type="region of interest" description="Disordered" evidence="2">
    <location>
        <begin position="1"/>
        <end position="21"/>
    </location>
</feature>
<organism evidence="3 4">
    <name type="scientific">Blyttiomyces helicus</name>
    <dbReference type="NCBI Taxonomy" id="388810"/>
    <lineage>
        <taxon>Eukaryota</taxon>
        <taxon>Fungi</taxon>
        <taxon>Fungi incertae sedis</taxon>
        <taxon>Chytridiomycota</taxon>
        <taxon>Chytridiomycota incertae sedis</taxon>
        <taxon>Chytridiomycetes</taxon>
        <taxon>Chytridiomycetes incertae sedis</taxon>
        <taxon>Blyttiomyces</taxon>
    </lineage>
</organism>
<dbReference type="Proteomes" id="UP000269721">
    <property type="component" value="Unassembled WGS sequence"/>
</dbReference>
<feature type="non-terminal residue" evidence="3">
    <location>
        <position position="1"/>
    </location>
</feature>
<evidence type="ECO:0000313" key="4">
    <source>
        <dbReference type="Proteomes" id="UP000269721"/>
    </source>
</evidence>
<dbReference type="OrthoDB" id="1742084at2759"/>
<name>A0A4P9WDS5_9FUNG</name>
<sequence length="75" mass="8979">LAHHFPSPDPERVRPSKGDDRQKIWKKTSMLIWQKIADHRYGNVFMKPVKEEGYTDLIRQPMYRETVKSRIREGV</sequence>
<protein>
    <recommendedName>
        <fullName evidence="5">Bromo domain-containing protein</fullName>
    </recommendedName>
</protein>
<dbReference type="SUPFAM" id="SSF47370">
    <property type="entry name" value="Bromodomain"/>
    <property type="match status" value="1"/>
</dbReference>
<evidence type="ECO:0000313" key="3">
    <source>
        <dbReference type="EMBL" id="RKO89110.1"/>
    </source>
</evidence>
<dbReference type="GO" id="GO:0006325">
    <property type="term" value="P:chromatin organization"/>
    <property type="evidence" value="ECO:0007669"/>
    <property type="project" value="UniProtKB-ARBA"/>
</dbReference>
<accession>A0A4P9WDS5</accession>
<reference evidence="4" key="1">
    <citation type="journal article" date="2018" name="Nat. Microbiol.">
        <title>Leveraging single-cell genomics to expand the fungal tree of life.</title>
        <authorList>
            <person name="Ahrendt S.R."/>
            <person name="Quandt C.A."/>
            <person name="Ciobanu D."/>
            <person name="Clum A."/>
            <person name="Salamov A."/>
            <person name="Andreopoulos B."/>
            <person name="Cheng J.F."/>
            <person name="Woyke T."/>
            <person name="Pelin A."/>
            <person name="Henrissat B."/>
            <person name="Reynolds N.K."/>
            <person name="Benny G.L."/>
            <person name="Smith M.E."/>
            <person name="James T.Y."/>
            <person name="Grigoriev I.V."/>
        </authorList>
    </citation>
    <scope>NUCLEOTIDE SEQUENCE [LARGE SCALE GENOMIC DNA]</scope>
</reference>
<evidence type="ECO:0000256" key="1">
    <source>
        <dbReference type="ARBA" id="ARBA00023117"/>
    </source>
</evidence>
<dbReference type="AlphaFoldDB" id="A0A4P9WDS5"/>
<dbReference type="PANTHER" id="PTHR15398">
    <property type="entry name" value="BROMODOMAIN-CONTAINING PROTEIN 8"/>
    <property type="match status" value="1"/>
</dbReference>
<dbReference type="GO" id="GO:0035267">
    <property type="term" value="C:NuA4 histone acetyltransferase complex"/>
    <property type="evidence" value="ECO:0007669"/>
    <property type="project" value="TreeGrafter"/>
</dbReference>
<feature type="non-terminal residue" evidence="3">
    <location>
        <position position="75"/>
    </location>
</feature>
<evidence type="ECO:0000256" key="2">
    <source>
        <dbReference type="SAM" id="MobiDB-lite"/>
    </source>
</evidence>
<dbReference type="InterPro" id="IPR036427">
    <property type="entry name" value="Bromodomain-like_sf"/>
</dbReference>
<keyword evidence="4" id="KW-1185">Reference proteome</keyword>